<dbReference type="InterPro" id="IPR013249">
    <property type="entry name" value="RNA_pol_sigma70_r4_t2"/>
</dbReference>
<dbReference type="SUPFAM" id="SSF88659">
    <property type="entry name" value="Sigma3 and sigma4 domains of RNA polymerase sigma factors"/>
    <property type="match status" value="1"/>
</dbReference>
<feature type="domain" description="RNA polymerase sigma factor 70 region 4 type 2" evidence="6">
    <location>
        <begin position="110"/>
        <end position="160"/>
    </location>
</feature>
<dbReference type="InterPro" id="IPR036388">
    <property type="entry name" value="WH-like_DNA-bd_sf"/>
</dbReference>
<dbReference type="RefSeq" id="WP_242945456.1">
    <property type="nucleotide sequence ID" value="NZ_FQTU01000013.1"/>
</dbReference>
<evidence type="ECO:0000259" key="5">
    <source>
        <dbReference type="Pfam" id="PF04542"/>
    </source>
</evidence>
<dbReference type="SUPFAM" id="SSF88946">
    <property type="entry name" value="Sigma2 domain of RNA polymerase sigma factors"/>
    <property type="match status" value="1"/>
</dbReference>
<dbReference type="PANTHER" id="PTHR43133:SF51">
    <property type="entry name" value="RNA POLYMERASE SIGMA FACTOR"/>
    <property type="match status" value="1"/>
</dbReference>
<keyword evidence="3" id="KW-0731">Sigma factor</keyword>
<dbReference type="Pfam" id="PF04542">
    <property type="entry name" value="Sigma70_r2"/>
    <property type="match status" value="1"/>
</dbReference>
<dbReference type="Gene3D" id="1.10.1740.10">
    <property type="match status" value="1"/>
</dbReference>
<keyword evidence="2" id="KW-0805">Transcription regulation</keyword>
<dbReference type="GO" id="GO:0006352">
    <property type="term" value="P:DNA-templated transcription initiation"/>
    <property type="evidence" value="ECO:0007669"/>
    <property type="project" value="InterPro"/>
</dbReference>
<keyword evidence="4" id="KW-0804">Transcription</keyword>
<gene>
    <name evidence="7" type="ORF">SAMN02746064_01773</name>
</gene>
<dbReference type="InterPro" id="IPR013324">
    <property type="entry name" value="RNA_pol_sigma_r3/r4-like"/>
</dbReference>
<dbReference type="GO" id="GO:0003677">
    <property type="term" value="F:DNA binding"/>
    <property type="evidence" value="ECO:0007669"/>
    <property type="project" value="InterPro"/>
</dbReference>
<dbReference type="STRING" id="1120975.SAMN02746064_01773"/>
<dbReference type="AlphaFoldDB" id="A0A1M4YIR9"/>
<dbReference type="GO" id="GO:0016987">
    <property type="term" value="F:sigma factor activity"/>
    <property type="evidence" value="ECO:0007669"/>
    <property type="project" value="UniProtKB-KW"/>
</dbReference>
<dbReference type="CDD" id="cd06171">
    <property type="entry name" value="Sigma70_r4"/>
    <property type="match status" value="1"/>
</dbReference>
<dbReference type="InterPro" id="IPR007627">
    <property type="entry name" value="RNA_pol_sigma70_r2"/>
</dbReference>
<accession>A0A1M4YIR9</accession>
<dbReference type="InterPro" id="IPR014284">
    <property type="entry name" value="RNA_pol_sigma-70_dom"/>
</dbReference>
<evidence type="ECO:0000313" key="7">
    <source>
        <dbReference type="EMBL" id="SHF05667.1"/>
    </source>
</evidence>
<name>A0A1M4YIR9_9FIRM</name>
<protein>
    <submittedName>
        <fullName evidence="7">RNA polymerase sigma-70 factor, ECF subfamily</fullName>
    </submittedName>
</protein>
<evidence type="ECO:0000256" key="1">
    <source>
        <dbReference type="ARBA" id="ARBA00010641"/>
    </source>
</evidence>
<dbReference type="PANTHER" id="PTHR43133">
    <property type="entry name" value="RNA POLYMERASE ECF-TYPE SIGMA FACTO"/>
    <property type="match status" value="1"/>
</dbReference>
<dbReference type="NCBIfam" id="TIGR02937">
    <property type="entry name" value="sigma70-ECF"/>
    <property type="match status" value="1"/>
</dbReference>
<feature type="domain" description="RNA polymerase sigma-70 region 2" evidence="5">
    <location>
        <begin position="22"/>
        <end position="88"/>
    </location>
</feature>
<evidence type="ECO:0000259" key="6">
    <source>
        <dbReference type="Pfam" id="PF08281"/>
    </source>
</evidence>
<dbReference type="InterPro" id="IPR039425">
    <property type="entry name" value="RNA_pol_sigma-70-like"/>
</dbReference>
<evidence type="ECO:0000313" key="8">
    <source>
        <dbReference type="Proteomes" id="UP000184251"/>
    </source>
</evidence>
<sequence length="172" mass="20127">MDIKAYVIRAKNEDKQALLELIMQKQDEYYKLAYVYLKNRHDALDAIQDMTLILYNKIGKLKKDESFYSWSKTILVNCCKTILKNRNRIDSTELFDVEQRSKDQEDGIVLENTVNKLSEKHQEIIRLKYYLDMDNDTISKILKIPLGTVKSRSNAALNKLKIMMEGSGYDGY</sequence>
<dbReference type="EMBL" id="FQTU01000013">
    <property type="protein sequence ID" value="SHF05667.1"/>
    <property type="molecule type" value="Genomic_DNA"/>
</dbReference>
<dbReference type="Gene3D" id="1.10.10.10">
    <property type="entry name" value="Winged helix-like DNA-binding domain superfamily/Winged helix DNA-binding domain"/>
    <property type="match status" value="1"/>
</dbReference>
<evidence type="ECO:0000256" key="3">
    <source>
        <dbReference type="ARBA" id="ARBA00023082"/>
    </source>
</evidence>
<proteinExistence type="inferred from homology"/>
<evidence type="ECO:0000256" key="4">
    <source>
        <dbReference type="ARBA" id="ARBA00023163"/>
    </source>
</evidence>
<dbReference type="Proteomes" id="UP000184251">
    <property type="component" value="Unassembled WGS sequence"/>
</dbReference>
<dbReference type="Pfam" id="PF08281">
    <property type="entry name" value="Sigma70_r4_2"/>
    <property type="match status" value="1"/>
</dbReference>
<dbReference type="InterPro" id="IPR013325">
    <property type="entry name" value="RNA_pol_sigma_r2"/>
</dbReference>
<evidence type="ECO:0000256" key="2">
    <source>
        <dbReference type="ARBA" id="ARBA00023015"/>
    </source>
</evidence>
<organism evidence="7 8">
    <name type="scientific">Alkalibacter saccharofermentans DSM 14828</name>
    <dbReference type="NCBI Taxonomy" id="1120975"/>
    <lineage>
        <taxon>Bacteria</taxon>
        <taxon>Bacillati</taxon>
        <taxon>Bacillota</taxon>
        <taxon>Clostridia</taxon>
        <taxon>Eubacteriales</taxon>
        <taxon>Eubacteriaceae</taxon>
        <taxon>Alkalibacter</taxon>
    </lineage>
</organism>
<reference evidence="7 8" key="1">
    <citation type="submission" date="2016-11" db="EMBL/GenBank/DDBJ databases">
        <authorList>
            <person name="Jaros S."/>
            <person name="Januszkiewicz K."/>
            <person name="Wedrychowicz H."/>
        </authorList>
    </citation>
    <scope>NUCLEOTIDE SEQUENCE [LARGE SCALE GENOMIC DNA]</scope>
    <source>
        <strain evidence="7 8">DSM 14828</strain>
    </source>
</reference>
<comment type="similarity">
    <text evidence="1">Belongs to the sigma-70 factor family. ECF subfamily.</text>
</comment>
<keyword evidence="8" id="KW-1185">Reference proteome</keyword>